<keyword evidence="3 4" id="KW-0548">Nucleotidyltransferase</keyword>
<dbReference type="FunFam" id="3.90.550.10:FF:000011">
    <property type="entry name" value="3-deoxy-manno-octulosonate cytidylyltransferase"/>
    <property type="match status" value="1"/>
</dbReference>
<reference evidence="4" key="1">
    <citation type="submission" date="2016-10" db="EMBL/GenBank/DDBJ databases">
        <authorList>
            <person name="de Groot N.N."/>
        </authorList>
    </citation>
    <scope>NUCLEOTIDE SEQUENCE</scope>
</reference>
<dbReference type="NCBIfam" id="NF009905">
    <property type="entry name" value="PRK13368.1"/>
    <property type="match status" value="1"/>
</dbReference>
<dbReference type="CDD" id="cd02517">
    <property type="entry name" value="CMP-KDO-Synthetase"/>
    <property type="match status" value="1"/>
</dbReference>
<dbReference type="NCBIfam" id="TIGR00466">
    <property type="entry name" value="kdsB"/>
    <property type="match status" value="1"/>
</dbReference>
<dbReference type="GO" id="GO:1901137">
    <property type="term" value="P:carbohydrate derivative biosynthetic process"/>
    <property type="evidence" value="ECO:0007669"/>
    <property type="project" value="UniProtKB-ARBA"/>
</dbReference>
<accession>A0A1W1DBA1</accession>
<dbReference type="HAMAP" id="MF_00057">
    <property type="entry name" value="KdsB"/>
    <property type="match status" value="1"/>
</dbReference>
<comment type="subcellular location">
    <subcellularLocation>
        <location evidence="1">Membrane</location>
    </subcellularLocation>
</comment>
<organism evidence="4">
    <name type="scientific">hydrothermal vent metagenome</name>
    <dbReference type="NCBI Taxonomy" id="652676"/>
    <lineage>
        <taxon>unclassified sequences</taxon>
        <taxon>metagenomes</taxon>
        <taxon>ecological metagenomes</taxon>
    </lineage>
</organism>
<dbReference type="InterPro" id="IPR004528">
    <property type="entry name" value="KdsB"/>
</dbReference>
<dbReference type="Pfam" id="PF02348">
    <property type="entry name" value="CTP_transf_3"/>
    <property type="match status" value="1"/>
</dbReference>
<dbReference type="AlphaFoldDB" id="A0A1W1DBA1"/>
<protein>
    <submittedName>
        <fullName evidence="4">3-deoxy-manno-octulosonate cytidylyltransferase</fullName>
        <ecNumber evidence="4">2.7.7.38</ecNumber>
    </submittedName>
</protein>
<keyword evidence="2 4" id="KW-0808">Transferase</keyword>
<dbReference type="PANTHER" id="PTHR42866:SF2">
    <property type="entry name" value="3-DEOXY-MANNO-OCTULOSONATE CYTIDYLYLTRANSFERASE, MITOCHONDRIAL"/>
    <property type="match status" value="1"/>
</dbReference>
<dbReference type="NCBIfam" id="NF003952">
    <property type="entry name" value="PRK05450.1-5"/>
    <property type="match status" value="1"/>
</dbReference>
<dbReference type="NCBIfam" id="NF003950">
    <property type="entry name" value="PRK05450.1-3"/>
    <property type="match status" value="1"/>
</dbReference>
<evidence type="ECO:0000313" key="4">
    <source>
        <dbReference type="EMBL" id="SFV77697.1"/>
    </source>
</evidence>
<evidence type="ECO:0000256" key="2">
    <source>
        <dbReference type="ARBA" id="ARBA00022679"/>
    </source>
</evidence>
<dbReference type="SUPFAM" id="SSF53448">
    <property type="entry name" value="Nucleotide-diphospho-sugar transferases"/>
    <property type="match status" value="1"/>
</dbReference>
<dbReference type="EC" id="2.7.7.38" evidence="4"/>
<gene>
    <name evidence="4" type="ORF">MNB_SUP05-4-863</name>
</gene>
<proteinExistence type="inferred from homology"/>
<dbReference type="GO" id="GO:0008690">
    <property type="term" value="F:3-deoxy-manno-octulosonate cytidylyltransferase activity"/>
    <property type="evidence" value="ECO:0007669"/>
    <property type="project" value="UniProtKB-EC"/>
</dbReference>
<dbReference type="GO" id="GO:0044281">
    <property type="term" value="P:small molecule metabolic process"/>
    <property type="evidence" value="ECO:0007669"/>
    <property type="project" value="UniProtKB-ARBA"/>
</dbReference>
<dbReference type="PANTHER" id="PTHR42866">
    <property type="entry name" value="3-DEOXY-MANNO-OCTULOSONATE CYTIDYLYLTRANSFERASE"/>
    <property type="match status" value="1"/>
</dbReference>
<sequence length="250" mass="28032">MSFSVIIPARYASSRLPAKLLKDVHGKPLIQLTYENAIKSQADQVIIATDDERIMRVAQGFGAQVCMTDDHHTSGTSRIAQVLSELKIADDEIIVNVQGDEPMLDPAVINQVANNLQDSQMQMATLCEPVIDEQQYLDPNCVKVVFDKFGKALYFSRAPIPFFREQQEFDLSLCHKHIGIYAYRSKFIKQYLKMDSSRLEQVERLEQLTVLNEGFDVHVANACGETGFGVDTQDDLDKVLIALAPGKHKS</sequence>
<evidence type="ECO:0000256" key="3">
    <source>
        <dbReference type="ARBA" id="ARBA00022695"/>
    </source>
</evidence>
<dbReference type="InterPro" id="IPR003329">
    <property type="entry name" value="Cytidylyl_trans"/>
</dbReference>
<evidence type="ECO:0000256" key="1">
    <source>
        <dbReference type="ARBA" id="ARBA00004370"/>
    </source>
</evidence>
<name>A0A1W1DBA1_9ZZZZ</name>
<dbReference type="GO" id="GO:0005829">
    <property type="term" value="C:cytosol"/>
    <property type="evidence" value="ECO:0007669"/>
    <property type="project" value="TreeGrafter"/>
</dbReference>
<dbReference type="Gene3D" id="3.90.550.10">
    <property type="entry name" value="Spore Coat Polysaccharide Biosynthesis Protein SpsA, Chain A"/>
    <property type="match status" value="1"/>
</dbReference>
<dbReference type="EMBL" id="FPHR01000031">
    <property type="protein sequence ID" value="SFV77697.1"/>
    <property type="molecule type" value="Genomic_DNA"/>
</dbReference>
<dbReference type="InterPro" id="IPR029044">
    <property type="entry name" value="Nucleotide-diphossugar_trans"/>
</dbReference>
<dbReference type="GO" id="GO:0016020">
    <property type="term" value="C:membrane"/>
    <property type="evidence" value="ECO:0007669"/>
    <property type="project" value="UniProtKB-SubCell"/>
</dbReference>